<evidence type="ECO:0000313" key="2">
    <source>
        <dbReference type="Proteomes" id="UP000018731"/>
    </source>
</evidence>
<dbReference type="HOGENOM" id="CLU_2012083_0_0_7"/>
<dbReference type="RefSeq" id="WP_023927830.1">
    <property type="nucleotide sequence ID" value="NZ_KI669454.1"/>
</dbReference>
<accession>V8C8F5</accession>
<dbReference type="PATRIC" id="fig|1357400.3.peg.1499"/>
<reference evidence="1 2" key="1">
    <citation type="journal article" date="2014" name="Genome Announc.">
        <title>Draft genome sequences of six enterohepatic helicobacter species isolated from humans and one from rhesus macaques.</title>
        <authorList>
            <person name="Shen Z."/>
            <person name="Sheh A."/>
            <person name="Young S.K."/>
            <person name="Abouelliel A."/>
            <person name="Ward D.V."/>
            <person name="Earl A.M."/>
            <person name="Fox J.G."/>
        </authorList>
    </citation>
    <scope>NUCLEOTIDE SEQUENCE [LARGE SCALE GENOMIC DNA]</scope>
    <source>
        <strain evidence="1 2">MIT 99-5501</strain>
    </source>
</reference>
<dbReference type="STRING" id="1357400.HMPREF2086_01104"/>
<comment type="caution">
    <text evidence="1">The sequence shown here is derived from an EMBL/GenBank/DDBJ whole genome shotgun (WGS) entry which is preliminary data.</text>
</comment>
<proteinExistence type="predicted"/>
<protein>
    <submittedName>
        <fullName evidence="1">Uncharacterized protein</fullName>
    </submittedName>
</protein>
<sequence>MKIWLQIISLSTLAFVCSGCGKFVTMVSSDGENPIITICGQKAKLPAKVCFNCTKKQAQIHAKCKRIVGAEVQILNEDNPNYENSSTNSKFLILGAKKGKKLEIQNADKKAKYVIVPAYPKCK</sequence>
<evidence type="ECO:0000313" key="1">
    <source>
        <dbReference type="EMBL" id="ETD23305.1"/>
    </source>
</evidence>
<gene>
    <name evidence="1" type="ORF">HMPREF2086_01104</name>
</gene>
<dbReference type="EMBL" id="AZJI01000005">
    <property type="protein sequence ID" value="ETD23305.1"/>
    <property type="molecule type" value="Genomic_DNA"/>
</dbReference>
<name>V8C8F5_9HELI</name>
<keyword evidence="2" id="KW-1185">Reference proteome</keyword>
<dbReference type="Proteomes" id="UP000018731">
    <property type="component" value="Unassembled WGS sequence"/>
</dbReference>
<dbReference type="AlphaFoldDB" id="V8C8F5"/>
<organism evidence="1 2">
    <name type="scientific">Helicobacter macacae MIT 99-5501</name>
    <dbReference type="NCBI Taxonomy" id="1357400"/>
    <lineage>
        <taxon>Bacteria</taxon>
        <taxon>Pseudomonadati</taxon>
        <taxon>Campylobacterota</taxon>
        <taxon>Epsilonproteobacteria</taxon>
        <taxon>Campylobacterales</taxon>
        <taxon>Helicobacteraceae</taxon>
        <taxon>Helicobacter</taxon>
    </lineage>
</organism>